<keyword evidence="4" id="KW-1185">Reference proteome</keyword>
<proteinExistence type="inferred from homology"/>
<dbReference type="Gene3D" id="2.40.128.110">
    <property type="entry name" value="Lipid/polyisoprenoid-binding, YceI-like"/>
    <property type="match status" value="1"/>
</dbReference>
<reference evidence="3 4" key="1">
    <citation type="submission" date="2018-05" db="EMBL/GenBank/DDBJ databases">
        <title>Micromonospora atacamensis sp. nov., a novel actinobacteria isolated from high altitude Atacama Desert soil.</title>
        <authorList>
            <person name="Carro L."/>
            <person name="Golinska P."/>
            <person name="Klenk H.-P."/>
            <person name="Goodfellow M."/>
        </authorList>
    </citation>
    <scope>NUCLEOTIDE SEQUENCE [LARGE SCALE GENOMIC DNA]</scope>
    <source>
        <strain evidence="3 4">5R2A7</strain>
    </source>
</reference>
<dbReference type="Proteomes" id="UP000245410">
    <property type="component" value="Unassembled WGS sequence"/>
</dbReference>
<dbReference type="EMBL" id="QGKR01000226">
    <property type="protein sequence ID" value="PWR07294.1"/>
    <property type="molecule type" value="Genomic_DNA"/>
</dbReference>
<comment type="similarity">
    <text evidence="1">Belongs to the UPF0312 family.</text>
</comment>
<dbReference type="RefSeq" id="WP_109818879.1">
    <property type="nucleotide sequence ID" value="NZ_QGKR01000226.1"/>
</dbReference>
<evidence type="ECO:0000313" key="3">
    <source>
        <dbReference type="EMBL" id="PWR07294.1"/>
    </source>
</evidence>
<gene>
    <name evidence="3" type="ORF">DKT68_19740</name>
</gene>
<comment type="caution">
    <text evidence="3">The sequence shown here is derived from an EMBL/GenBank/DDBJ whole genome shotgun (WGS) entry which is preliminary data.</text>
</comment>
<organism evidence="3 4">
    <name type="scientific">Micromonospora acroterricola</name>
    <dbReference type="NCBI Taxonomy" id="2202421"/>
    <lineage>
        <taxon>Bacteria</taxon>
        <taxon>Bacillati</taxon>
        <taxon>Actinomycetota</taxon>
        <taxon>Actinomycetes</taxon>
        <taxon>Micromonosporales</taxon>
        <taxon>Micromonosporaceae</taxon>
        <taxon>Micromonospora</taxon>
    </lineage>
</organism>
<evidence type="ECO:0000313" key="4">
    <source>
        <dbReference type="Proteomes" id="UP000245410"/>
    </source>
</evidence>
<dbReference type="OrthoDB" id="9811006at2"/>
<dbReference type="PANTHER" id="PTHR34406:SF1">
    <property type="entry name" value="PROTEIN YCEI"/>
    <property type="match status" value="1"/>
</dbReference>
<dbReference type="Pfam" id="PF04264">
    <property type="entry name" value="YceI"/>
    <property type="match status" value="1"/>
</dbReference>
<sequence>MTAASLTIDALDVRVPVGTWTIDPAHSSIGFSVRHLMGKVRGTFEEFTGHVTTTKEPTDCSATATISMRSVNTANRMRDDDLRSVNFFDVDRHPDMTFESTGLTVHDGLLELPGKLTIRSITRDVAMEVEFLGLDETGLQGEQRIGISATTTIRRSDYGVGAGAGEGQKIVVGDKITIQLDIQAVLES</sequence>
<dbReference type="SUPFAM" id="SSF101874">
    <property type="entry name" value="YceI-like"/>
    <property type="match status" value="1"/>
</dbReference>
<evidence type="ECO:0000256" key="1">
    <source>
        <dbReference type="ARBA" id="ARBA00008812"/>
    </source>
</evidence>
<protein>
    <submittedName>
        <fullName evidence="3">YceI family protein</fullName>
    </submittedName>
</protein>
<name>A0A317CYM9_9ACTN</name>
<feature type="domain" description="Lipid/polyisoprenoid-binding YceI-like" evidence="2">
    <location>
        <begin position="19"/>
        <end position="185"/>
    </location>
</feature>
<dbReference type="InterPro" id="IPR007372">
    <property type="entry name" value="Lipid/polyisoprenoid-bd_YceI"/>
</dbReference>
<evidence type="ECO:0000259" key="2">
    <source>
        <dbReference type="SMART" id="SM00867"/>
    </source>
</evidence>
<dbReference type="PANTHER" id="PTHR34406">
    <property type="entry name" value="PROTEIN YCEI"/>
    <property type="match status" value="1"/>
</dbReference>
<accession>A0A317CYM9</accession>
<dbReference type="InterPro" id="IPR036761">
    <property type="entry name" value="TTHA0802/YceI-like_sf"/>
</dbReference>
<dbReference type="SMART" id="SM00867">
    <property type="entry name" value="YceI"/>
    <property type="match status" value="1"/>
</dbReference>
<dbReference type="AlphaFoldDB" id="A0A317CYM9"/>